<protein>
    <submittedName>
        <fullName evidence="2">Uncharacterized protein</fullName>
    </submittedName>
</protein>
<dbReference type="AlphaFoldDB" id="A0A4Q1BS03"/>
<name>A0A4Q1BS03_TREME</name>
<dbReference type="Proteomes" id="UP000289152">
    <property type="component" value="Unassembled WGS sequence"/>
</dbReference>
<feature type="compositionally biased region" description="Low complexity" evidence="1">
    <location>
        <begin position="75"/>
        <end position="85"/>
    </location>
</feature>
<feature type="compositionally biased region" description="Basic and acidic residues" evidence="1">
    <location>
        <begin position="110"/>
        <end position="122"/>
    </location>
</feature>
<dbReference type="EMBL" id="SDIL01000015">
    <property type="protein sequence ID" value="RXK40758.1"/>
    <property type="molecule type" value="Genomic_DNA"/>
</dbReference>
<feature type="region of interest" description="Disordered" evidence="1">
    <location>
        <begin position="1"/>
        <end position="214"/>
    </location>
</feature>
<evidence type="ECO:0000313" key="3">
    <source>
        <dbReference type="Proteomes" id="UP000289152"/>
    </source>
</evidence>
<feature type="compositionally biased region" description="Polar residues" evidence="1">
    <location>
        <begin position="35"/>
        <end position="61"/>
    </location>
</feature>
<comment type="caution">
    <text evidence="2">The sequence shown here is derived from an EMBL/GenBank/DDBJ whole genome shotgun (WGS) entry which is preliminary data.</text>
</comment>
<feature type="compositionally biased region" description="Basic and acidic residues" evidence="1">
    <location>
        <begin position="91"/>
        <end position="101"/>
    </location>
</feature>
<keyword evidence="3" id="KW-1185">Reference proteome</keyword>
<reference evidence="2 3" key="1">
    <citation type="submission" date="2016-06" db="EMBL/GenBank/DDBJ databases">
        <title>Evolution of pathogenesis and genome organization in the Tremellales.</title>
        <authorList>
            <person name="Cuomo C."/>
            <person name="Litvintseva A."/>
            <person name="Heitman J."/>
            <person name="Chen Y."/>
            <person name="Sun S."/>
            <person name="Springer D."/>
            <person name="Dromer F."/>
            <person name="Young S."/>
            <person name="Zeng Q."/>
            <person name="Chapman S."/>
            <person name="Gujja S."/>
            <person name="Saif S."/>
            <person name="Birren B."/>
        </authorList>
    </citation>
    <scope>NUCLEOTIDE SEQUENCE [LARGE SCALE GENOMIC DNA]</scope>
    <source>
        <strain evidence="2 3">ATCC 28783</strain>
    </source>
</reference>
<organism evidence="2 3">
    <name type="scientific">Tremella mesenterica</name>
    <name type="common">Jelly fungus</name>
    <dbReference type="NCBI Taxonomy" id="5217"/>
    <lineage>
        <taxon>Eukaryota</taxon>
        <taxon>Fungi</taxon>
        <taxon>Dikarya</taxon>
        <taxon>Basidiomycota</taxon>
        <taxon>Agaricomycotina</taxon>
        <taxon>Tremellomycetes</taxon>
        <taxon>Tremellales</taxon>
        <taxon>Tremellaceae</taxon>
        <taxon>Tremella</taxon>
    </lineage>
</organism>
<evidence type="ECO:0000313" key="2">
    <source>
        <dbReference type="EMBL" id="RXK40758.1"/>
    </source>
</evidence>
<feature type="compositionally biased region" description="Acidic residues" evidence="1">
    <location>
        <begin position="137"/>
        <end position="155"/>
    </location>
</feature>
<feature type="compositionally biased region" description="Basic and acidic residues" evidence="1">
    <location>
        <begin position="177"/>
        <end position="195"/>
    </location>
</feature>
<sequence>MSNQNHSESKPSTCGYTGNEPQNDTQWDTTHDDQNSMGYNTQKTVPSQADSQRQETGTTEDGLNPSPMKSPPETEPSTTATYPYESPSTDQKNEWYIQKDEEMQEWTDLAVEKSKEKEERDLALAIKNSKRDNIGQVDEDEDDNEPDQETSEVEPDSQSQETIRQQKEIVTYFDQITADKTKTEGKRAEGDKEDNFWMEDSSDPDWDDSDEPDD</sequence>
<accession>A0A4Q1BS03</accession>
<gene>
    <name evidence="2" type="ORF">M231_02010</name>
</gene>
<feature type="compositionally biased region" description="Acidic residues" evidence="1">
    <location>
        <begin position="196"/>
        <end position="214"/>
    </location>
</feature>
<feature type="compositionally biased region" description="Polar residues" evidence="1">
    <location>
        <begin position="1"/>
        <end position="28"/>
    </location>
</feature>
<proteinExistence type="predicted"/>
<dbReference type="InParanoid" id="A0A4Q1BS03"/>
<evidence type="ECO:0000256" key="1">
    <source>
        <dbReference type="SAM" id="MobiDB-lite"/>
    </source>
</evidence>